<dbReference type="InterPro" id="IPR025187">
    <property type="entry name" value="DUF4112"/>
</dbReference>
<evidence type="ECO:0000313" key="2">
    <source>
        <dbReference type="Proteomes" id="UP000259610"/>
    </source>
</evidence>
<name>A0A3B9H2F8_9PROT</name>
<gene>
    <name evidence="1" type="ORF">DCG58_14920</name>
</gene>
<comment type="caution">
    <text evidence="1">The sequence shown here is derived from an EMBL/GenBank/DDBJ whole genome shotgun (WGS) entry which is preliminary data.</text>
</comment>
<evidence type="ECO:0000313" key="1">
    <source>
        <dbReference type="EMBL" id="HAE28454.1"/>
    </source>
</evidence>
<protein>
    <submittedName>
        <fullName evidence="1">DUF4112 domain-containing protein</fullName>
    </submittedName>
</protein>
<dbReference type="RefSeq" id="WP_272990371.1">
    <property type="nucleotide sequence ID" value="NZ_CAJQMV010000133.1"/>
</dbReference>
<dbReference type="Proteomes" id="UP000259610">
    <property type="component" value="Unassembled WGS sequence"/>
</dbReference>
<accession>A0A3B9H2F8</accession>
<sequence length="140" mass="15200">MARKRTDEEIRAMILPHGRTIGQELAALDAFSRLLDSRFGLLGVKFGLDSVLGLVPVVGDAATGAAGLHALVTAWRLKLPASASIGIVWNLVIDTVLGSLPVAGDVFDIFYRSNRKNYRIVEKHLVRRAEAHAASVRTQN</sequence>
<organism evidence="1 2">
    <name type="scientific">Hyphomonas adhaerens</name>
    <dbReference type="NCBI Taxonomy" id="81029"/>
    <lineage>
        <taxon>Bacteria</taxon>
        <taxon>Pseudomonadati</taxon>
        <taxon>Pseudomonadota</taxon>
        <taxon>Alphaproteobacteria</taxon>
        <taxon>Hyphomonadales</taxon>
        <taxon>Hyphomonadaceae</taxon>
        <taxon>Hyphomonas</taxon>
    </lineage>
</organism>
<dbReference type="AlphaFoldDB" id="A0A3B9H2F8"/>
<reference evidence="1 2" key="1">
    <citation type="journal article" date="2018" name="Nat. Biotechnol.">
        <title>A standardized bacterial taxonomy based on genome phylogeny substantially revises the tree of life.</title>
        <authorList>
            <person name="Parks D.H."/>
            <person name="Chuvochina M."/>
            <person name="Waite D.W."/>
            <person name="Rinke C."/>
            <person name="Skarshewski A."/>
            <person name="Chaumeil P.A."/>
            <person name="Hugenholtz P."/>
        </authorList>
    </citation>
    <scope>NUCLEOTIDE SEQUENCE [LARGE SCALE GENOMIC DNA]</scope>
    <source>
        <strain evidence="1">UBA8733</strain>
    </source>
</reference>
<proteinExistence type="predicted"/>
<dbReference type="EMBL" id="DMAN01000334">
    <property type="protein sequence ID" value="HAE28454.1"/>
    <property type="molecule type" value="Genomic_DNA"/>
</dbReference>
<dbReference type="PANTHER" id="PTHR35519:SF2">
    <property type="entry name" value="PH DOMAIN PROTEIN"/>
    <property type="match status" value="1"/>
</dbReference>
<dbReference type="PANTHER" id="PTHR35519">
    <property type="entry name" value="MEMBRANE PROTEINS"/>
    <property type="match status" value="1"/>
</dbReference>
<dbReference type="Pfam" id="PF13430">
    <property type="entry name" value="DUF4112"/>
    <property type="match status" value="1"/>
</dbReference>